<dbReference type="EMBL" id="CP046522">
    <property type="protein sequence ID" value="QGU94531.1"/>
    <property type="molecule type" value="Genomic_DNA"/>
</dbReference>
<proteinExistence type="predicted"/>
<keyword evidence="3" id="KW-1185">Reference proteome</keyword>
<dbReference type="Proteomes" id="UP000422764">
    <property type="component" value="Chromosome"/>
</dbReference>
<sequence>MGISFNQLCRYFSEKSISILKDNKSLTLFNDAKLITKNQTVFLKDTIYIGKTSMLQPQFSNSVGVSFILINDSEISINSFFKNSVNIIELENSEDIYEVFNYIKDLFIEDIEVARQTATLLKSSIIGKGLNYIVKVASEILNNPIIVIDASYKVLASSDLNDITDKYWKENIQRGYCSYDFIAEVRKIKSVKNGVNSNEPYEVVCKGSPILKLISNIKIDDKYVGNTILLSCNRPFLPRDNELLLLTSQIVAEEIKKNRFYRNTNNIAYEEIIYDLLDGSLTNREILRERIKGAHIKFSKNLSILIFDISKYNPHDKNLGYLTNMFNSLFPLNNSVYYKDNIVVINDNEKVDISVALSSKLKDFLILNKLSLGISKEFSNIIECRKYYLQAKKAIEIGKITNPENPVTSYIDVQFYDLLPHKSSDLSYTDYYHPALIKLKNYDKLNNTDLYNTFFIYLKNSKSVQKTSDKLFIHRNTTRYRIQKIIDIINVDISDSENLFNIYVL</sequence>
<dbReference type="Pfam" id="PF13556">
    <property type="entry name" value="HTH_30"/>
    <property type="match status" value="1"/>
</dbReference>
<reference evidence="2 3" key="1">
    <citation type="submission" date="2019-12" db="EMBL/GenBank/DDBJ databases">
        <title>Genome sequenceing of Clostridium bovifaecis.</title>
        <authorList>
            <person name="Yao Y."/>
        </authorList>
    </citation>
    <scope>NUCLEOTIDE SEQUENCE [LARGE SCALE GENOMIC DNA]</scope>
    <source>
        <strain evidence="2 3">BXX</strain>
    </source>
</reference>
<accession>A0A6I6EWG4</accession>
<organism evidence="2 3">
    <name type="scientific">Clostridium bovifaecis</name>
    <dbReference type="NCBI Taxonomy" id="2184719"/>
    <lineage>
        <taxon>Bacteria</taxon>
        <taxon>Bacillati</taxon>
        <taxon>Bacillota</taxon>
        <taxon>Clostridia</taxon>
        <taxon>Eubacteriales</taxon>
        <taxon>Clostridiaceae</taxon>
        <taxon>Clostridium</taxon>
    </lineage>
</organism>
<feature type="domain" description="PucR C-terminal helix-turn-helix" evidence="1">
    <location>
        <begin position="451"/>
        <end position="504"/>
    </location>
</feature>
<dbReference type="InterPro" id="IPR051448">
    <property type="entry name" value="CdaR-like_regulators"/>
</dbReference>
<evidence type="ECO:0000313" key="2">
    <source>
        <dbReference type="EMBL" id="QGU94531.1"/>
    </source>
</evidence>
<evidence type="ECO:0000313" key="3">
    <source>
        <dbReference type="Proteomes" id="UP000422764"/>
    </source>
</evidence>
<gene>
    <name evidence="2" type="ORF">GOM49_04955</name>
</gene>
<dbReference type="PANTHER" id="PTHR33744:SF1">
    <property type="entry name" value="DNA-BINDING TRANSCRIPTIONAL ACTIVATOR ADER"/>
    <property type="match status" value="1"/>
</dbReference>
<dbReference type="PANTHER" id="PTHR33744">
    <property type="entry name" value="CARBOHYDRATE DIACID REGULATOR"/>
    <property type="match status" value="1"/>
</dbReference>
<name>A0A6I6EWG4_9CLOT</name>
<dbReference type="AlphaFoldDB" id="A0A6I6EWG4"/>
<dbReference type="InterPro" id="IPR025736">
    <property type="entry name" value="PucR_C-HTH_dom"/>
</dbReference>
<dbReference type="InterPro" id="IPR042070">
    <property type="entry name" value="PucR_C-HTH_sf"/>
</dbReference>
<dbReference type="Gene3D" id="1.10.10.2840">
    <property type="entry name" value="PucR C-terminal helix-turn-helix domain"/>
    <property type="match status" value="1"/>
</dbReference>
<protein>
    <recommendedName>
        <fullName evidence="1">PucR C-terminal helix-turn-helix domain-containing protein</fullName>
    </recommendedName>
</protein>
<evidence type="ECO:0000259" key="1">
    <source>
        <dbReference type="Pfam" id="PF13556"/>
    </source>
</evidence>